<dbReference type="Proteomes" id="UP001314169">
    <property type="component" value="Chromosome 7"/>
</dbReference>
<dbReference type="EMBL" id="OY882864">
    <property type="protein sequence ID" value="CAK6447923.1"/>
    <property type="molecule type" value="Genomic_DNA"/>
</dbReference>
<sequence>MWRGTTSMAVFCDHRCPQKTLVQRLGTAHFSKDNEAYFNKETQTPKCHSKDVSFPAFSGGAKKFERLNQEKGVEDHTCAGHFTRIMSLNPNSVTSVLHEENEACPRSDGSQQ</sequence>
<accession>A0ABP0ADW4</accession>
<reference evidence="1" key="1">
    <citation type="submission" date="2023-12" db="EMBL/GenBank/DDBJ databases">
        <authorList>
            <person name="Brown T."/>
        </authorList>
    </citation>
    <scope>NUCLEOTIDE SEQUENCE</scope>
</reference>
<protein>
    <submittedName>
        <fullName evidence="1">Uncharacterized protein</fullName>
    </submittedName>
</protein>
<proteinExistence type="predicted"/>
<keyword evidence="2" id="KW-1185">Reference proteome</keyword>
<organism evidence="1 2">
    <name type="scientific">Pipistrellus nathusii</name>
    <name type="common">Nathusius' pipistrelle</name>
    <dbReference type="NCBI Taxonomy" id="59473"/>
    <lineage>
        <taxon>Eukaryota</taxon>
        <taxon>Metazoa</taxon>
        <taxon>Chordata</taxon>
        <taxon>Craniata</taxon>
        <taxon>Vertebrata</taxon>
        <taxon>Euteleostomi</taxon>
        <taxon>Mammalia</taxon>
        <taxon>Eutheria</taxon>
        <taxon>Laurasiatheria</taxon>
        <taxon>Chiroptera</taxon>
        <taxon>Yangochiroptera</taxon>
        <taxon>Vespertilionidae</taxon>
        <taxon>Pipistrellus</taxon>
    </lineage>
</organism>
<evidence type="ECO:0000313" key="2">
    <source>
        <dbReference type="Proteomes" id="UP001314169"/>
    </source>
</evidence>
<gene>
    <name evidence="1" type="ORF">MPIPNATIZW_LOCUS16229</name>
</gene>
<evidence type="ECO:0000313" key="1">
    <source>
        <dbReference type="EMBL" id="CAK6447923.1"/>
    </source>
</evidence>
<name>A0ABP0ADW4_PIPNA</name>